<gene>
    <name evidence="4" type="primary">LOC112415288</name>
</gene>
<evidence type="ECO:0000256" key="2">
    <source>
        <dbReference type="SAM" id="Phobius"/>
    </source>
</evidence>
<reference evidence="4" key="1">
    <citation type="submission" date="2025-08" db="UniProtKB">
        <authorList>
            <consortium name="RefSeq"/>
        </authorList>
    </citation>
    <scope>IDENTIFICATION</scope>
    <source>
        <tissue evidence="4">Meat</tissue>
    </source>
</reference>
<dbReference type="Pfam" id="PF15873">
    <property type="entry name" value="DUF4730"/>
    <property type="match status" value="1"/>
</dbReference>
<dbReference type="PANTHER" id="PTHR36878">
    <property type="entry name" value="SMALL INTEGRAL MEMBRANE PROTEIN 30"/>
    <property type="match status" value="1"/>
</dbReference>
<evidence type="ECO:0000313" key="4">
    <source>
        <dbReference type="RefSeq" id="XP_024623978.1"/>
    </source>
</evidence>
<protein>
    <submittedName>
        <fullName evidence="4">Small integral membrane protein 30-like</fullName>
    </submittedName>
</protein>
<dbReference type="KEGG" id="nasi:112415288"/>
<dbReference type="InParanoid" id="A0A341DA72"/>
<dbReference type="AlphaFoldDB" id="A0A341DA72"/>
<dbReference type="PANTHER" id="PTHR36878:SF1">
    <property type="entry name" value="SMALL INTEGRAL MEMBRANE PROTEIN 30"/>
    <property type="match status" value="1"/>
</dbReference>
<feature type="compositionally biased region" description="Polar residues" evidence="1">
    <location>
        <begin position="14"/>
        <end position="30"/>
    </location>
</feature>
<dbReference type="InterPro" id="IPR031742">
    <property type="entry name" value="DUF4730"/>
</dbReference>
<name>A0A341DA72_NEOAA</name>
<sequence length="93" mass="10135">MKVGTHWFRRSKVLGSQTPDSGQGDSSFKNQSPQDLSIVILVSTQLFPVLFSLLLVLPVVEAVEARDAIALVLSITGIYACLGVYAQRRNGQM</sequence>
<proteinExistence type="predicted"/>
<feature type="transmembrane region" description="Helical" evidence="2">
    <location>
        <begin position="68"/>
        <end position="86"/>
    </location>
</feature>
<keyword evidence="3" id="KW-1185">Reference proteome</keyword>
<organism evidence="3 4">
    <name type="scientific">Neophocaena asiaeorientalis asiaeorientalis</name>
    <name type="common">Yangtze finless porpoise</name>
    <name type="synonym">Neophocaena phocaenoides subsp. asiaeorientalis</name>
    <dbReference type="NCBI Taxonomy" id="1706337"/>
    <lineage>
        <taxon>Eukaryota</taxon>
        <taxon>Metazoa</taxon>
        <taxon>Chordata</taxon>
        <taxon>Craniata</taxon>
        <taxon>Vertebrata</taxon>
        <taxon>Euteleostomi</taxon>
        <taxon>Mammalia</taxon>
        <taxon>Eutheria</taxon>
        <taxon>Laurasiatheria</taxon>
        <taxon>Artiodactyla</taxon>
        <taxon>Whippomorpha</taxon>
        <taxon>Cetacea</taxon>
        <taxon>Odontoceti</taxon>
        <taxon>Phocoenidae</taxon>
        <taxon>Neophocaena</taxon>
    </lineage>
</organism>
<evidence type="ECO:0000313" key="3">
    <source>
        <dbReference type="Proteomes" id="UP000252040"/>
    </source>
</evidence>
<accession>A0A341DA72</accession>
<dbReference type="Proteomes" id="UP000252040">
    <property type="component" value="Unplaced"/>
</dbReference>
<keyword evidence="2" id="KW-0812">Transmembrane</keyword>
<feature type="transmembrane region" description="Helical" evidence="2">
    <location>
        <begin position="36"/>
        <end position="56"/>
    </location>
</feature>
<dbReference type="RefSeq" id="XP_024623978.1">
    <property type="nucleotide sequence ID" value="XM_024768210.1"/>
</dbReference>
<keyword evidence="2" id="KW-0472">Membrane</keyword>
<dbReference type="STRING" id="1706337.A0A341DA72"/>
<feature type="region of interest" description="Disordered" evidence="1">
    <location>
        <begin position="1"/>
        <end position="30"/>
    </location>
</feature>
<evidence type="ECO:0000256" key="1">
    <source>
        <dbReference type="SAM" id="MobiDB-lite"/>
    </source>
</evidence>
<keyword evidence="2" id="KW-1133">Transmembrane helix</keyword>
<dbReference type="GeneID" id="112415288"/>